<keyword evidence="2" id="KW-0645">Protease</keyword>
<gene>
    <name evidence="2" type="ORF">ZBT109_2552</name>
</gene>
<keyword evidence="2" id="KW-0378">Hydrolase</keyword>
<keyword evidence="3" id="KW-1185">Reference proteome</keyword>
<dbReference type="RefSeq" id="WP_027704998.1">
    <property type="nucleotide sequence ID" value="NZ_AP018933.1"/>
</dbReference>
<dbReference type="Gene3D" id="2.60.40.4110">
    <property type="entry name" value="Protein of unknown function DUF4354"/>
    <property type="match status" value="1"/>
</dbReference>
<sequence length="129" mass="13934">MLKRNGILAIMLSMMVGSAVAATPADSVMVIASPDGTQTTTQGTTTYFTRLFEVSLTNVGHQPVDLAHGCFKAYDRRGTSYSLDIAEEGLLKGMLKPGLHKKGDMGFSSLQPDVYDADVIRFSTDCPRQ</sequence>
<dbReference type="KEGG" id="zpl:ZBT109_2552"/>
<accession>A0A348HI30</accession>
<name>A0A348HI30_9GAMM</name>
<dbReference type="Proteomes" id="UP000267342">
    <property type="component" value="Chromosome"/>
</dbReference>
<proteinExistence type="predicted"/>
<dbReference type="Pfam" id="PF14263">
    <property type="entry name" value="DUF4354"/>
    <property type="match status" value="1"/>
</dbReference>
<evidence type="ECO:0000313" key="2">
    <source>
        <dbReference type="EMBL" id="BBG31282.1"/>
    </source>
</evidence>
<evidence type="ECO:0000256" key="1">
    <source>
        <dbReference type="SAM" id="SignalP"/>
    </source>
</evidence>
<feature type="chain" id="PRO_5016806954" evidence="1">
    <location>
        <begin position="22"/>
        <end position="129"/>
    </location>
</feature>
<dbReference type="EMBL" id="AP018933">
    <property type="protein sequence ID" value="BBG31282.1"/>
    <property type="molecule type" value="Genomic_DNA"/>
</dbReference>
<keyword evidence="2" id="KW-0121">Carboxypeptidase</keyword>
<feature type="signal peptide" evidence="1">
    <location>
        <begin position="1"/>
        <end position="21"/>
    </location>
</feature>
<keyword evidence="1" id="KW-0732">Signal</keyword>
<evidence type="ECO:0000313" key="3">
    <source>
        <dbReference type="Proteomes" id="UP000267342"/>
    </source>
</evidence>
<dbReference type="GO" id="GO:0004180">
    <property type="term" value="F:carboxypeptidase activity"/>
    <property type="evidence" value="ECO:0007669"/>
    <property type="project" value="UniProtKB-KW"/>
</dbReference>
<organism evidence="2 3">
    <name type="scientific">Zymobacter palmae</name>
    <dbReference type="NCBI Taxonomy" id="33074"/>
    <lineage>
        <taxon>Bacteria</taxon>
        <taxon>Pseudomonadati</taxon>
        <taxon>Pseudomonadota</taxon>
        <taxon>Gammaproteobacteria</taxon>
        <taxon>Oceanospirillales</taxon>
        <taxon>Halomonadaceae</taxon>
        <taxon>Zymobacter group</taxon>
        <taxon>Zymobacter</taxon>
    </lineage>
</organism>
<dbReference type="AlphaFoldDB" id="A0A348HI30"/>
<dbReference type="InterPro" id="IPR025581">
    <property type="entry name" value="DUF4354"/>
</dbReference>
<reference evidence="2 3" key="1">
    <citation type="submission" date="2018-09" db="EMBL/GenBank/DDBJ databases">
        <title>Zymobacter palmae IAM14233 (=T109) whole genome analysis.</title>
        <authorList>
            <person name="Yanase H."/>
        </authorList>
    </citation>
    <scope>NUCLEOTIDE SEQUENCE [LARGE SCALE GENOMIC DNA]</scope>
    <source>
        <strain evidence="2 3">IAM14233</strain>
    </source>
</reference>
<protein>
    <submittedName>
        <fullName evidence="2">D-alanyl-D-alanine carboxypeptidase</fullName>
    </submittedName>
</protein>